<dbReference type="InterPro" id="IPR036815">
    <property type="entry name" value="14-3-3_dom_sf"/>
</dbReference>
<dbReference type="EMBL" id="GL984196">
    <property type="protein sequence ID" value="EGR28993.1"/>
    <property type="molecule type" value="Genomic_DNA"/>
</dbReference>
<comment type="similarity">
    <text evidence="1">Belongs to the 14-3-3 family.</text>
</comment>
<dbReference type="SUPFAM" id="SSF48445">
    <property type="entry name" value="14-3-3 protein"/>
    <property type="match status" value="1"/>
</dbReference>
<dbReference type="Pfam" id="PF00244">
    <property type="entry name" value="14-3-3"/>
    <property type="match status" value="1"/>
</dbReference>
<dbReference type="OMA" id="REMQATH"/>
<feature type="domain" description="14-3-3" evidence="3">
    <location>
        <begin position="1"/>
        <end position="119"/>
    </location>
</feature>
<organism evidence="4 5">
    <name type="scientific">Ichthyophthirius multifiliis</name>
    <name type="common">White spot disease agent</name>
    <name type="synonym">Ich</name>
    <dbReference type="NCBI Taxonomy" id="5932"/>
    <lineage>
        <taxon>Eukaryota</taxon>
        <taxon>Sar</taxon>
        <taxon>Alveolata</taxon>
        <taxon>Ciliophora</taxon>
        <taxon>Intramacronucleata</taxon>
        <taxon>Oligohymenophorea</taxon>
        <taxon>Hymenostomatida</taxon>
        <taxon>Ophryoglenina</taxon>
        <taxon>Ichthyophthirius</taxon>
    </lineage>
</organism>
<dbReference type="InterPro" id="IPR000308">
    <property type="entry name" value="14-3-3"/>
</dbReference>
<accession>G0R0K7</accession>
<evidence type="ECO:0000259" key="3">
    <source>
        <dbReference type="SMART" id="SM00101"/>
    </source>
</evidence>
<dbReference type="AlphaFoldDB" id="G0R0K7"/>
<name>G0R0K7_ICHMU</name>
<dbReference type="Proteomes" id="UP000008983">
    <property type="component" value="Unassembled WGS sequence"/>
</dbReference>
<keyword evidence="2" id="KW-0175">Coiled coil</keyword>
<sequence>MKGDYNRYLAEFLLDDEYNKVVEAAQQAYKEANNRAQALEHTNPIKLGLLLNMSVFYYEIMQKTDRDVKIAQDAYNNAITSIDKVKDEHYKDTALIMQLLRDNITLWSTETQVDDGQND</sequence>
<dbReference type="InterPro" id="IPR023410">
    <property type="entry name" value="14-3-3_domain"/>
</dbReference>
<feature type="coiled-coil region" evidence="2">
    <location>
        <begin position="15"/>
        <end position="42"/>
    </location>
</feature>
<dbReference type="GeneID" id="14905095"/>
<dbReference type="OrthoDB" id="10010602at2759"/>
<dbReference type="InParanoid" id="G0R0K7"/>
<evidence type="ECO:0000256" key="2">
    <source>
        <dbReference type="SAM" id="Coils"/>
    </source>
</evidence>
<evidence type="ECO:0000313" key="4">
    <source>
        <dbReference type="EMBL" id="EGR28993.1"/>
    </source>
</evidence>
<dbReference type="CDD" id="cd08774">
    <property type="entry name" value="14-3-3"/>
    <property type="match status" value="1"/>
</dbReference>
<keyword evidence="5" id="KW-1185">Reference proteome</keyword>
<evidence type="ECO:0000256" key="1">
    <source>
        <dbReference type="ARBA" id="ARBA00006141"/>
    </source>
</evidence>
<protein>
    <recommendedName>
        <fullName evidence="3">14-3-3 domain-containing protein</fullName>
    </recommendedName>
</protein>
<proteinExistence type="inferred from homology"/>
<dbReference type="PRINTS" id="PR00305">
    <property type="entry name" value="1433ZETA"/>
</dbReference>
<dbReference type="RefSeq" id="XP_004030229.1">
    <property type="nucleotide sequence ID" value="XM_004030181.1"/>
</dbReference>
<dbReference type="SMART" id="SM00101">
    <property type="entry name" value="14_3_3"/>
    <property type="match status" value="1"/>
</dbReference>
<dbReference type="STRING" id="857967.G0R0K7"/>
<dbReference type="PANTHER" id="PTHR18860">
    <property type="entry name" value="14-3-3 PROTEIN"/>
    <property type="match status" value="1"/>
</dbReference>
<gene>
    <name evidence="4" type="ORF">IMG5_165370</name>
</gene>
<reference evidence="4 5" key="1">
    <citation type="submission" date="2011-07" db="EMBL/GenBank/DDBJ databases">
        <authorList>
            <person name="Coyne R."/>
            <person name="Brami D."/>
            <person name="Johnson J."/>
            <person name="Hostetler J."/>
            <person name="Hannick L."/>
            <person name="Clark T."/>
            <person name="Cassidy-Hanley D."/>
            <person name="Inman J."/>
        </authorList>
    </citation>
    <scope>NUCLEOTIDE SEQUENCE [LARGE SCALE GENOMIC DNA]</scope>
    <source>
        <strain evidence="4 5">G5</strain>
    </source>
</reference>
<evidence type="ECO:0000313" key="5">
    <source>
        <dbReference type="Proteomes" id="UP000008983"/>
    </source>
</evidence>
<dbReference type="Gene3D" id="1.20.190.20">
    <property type="entry name" value="14-3-3 domain"/>
    <property type="match status" value="1"/>
</dbReference>
<dbReference type="eggNOG" id="KOG0841">
    <property type="taxonomic scope" value="Eukaryota"/>
</dbReference>